<dbReference type="Proteomes" id="UP000249829">
    <property type="component" value="Unassembled WGS sequence"/>
</dbReference>
<feature type="compositionally biased region" description="Polar residues" evidence="1">
    <location>
        <begin position="17"/>
        <end position="30"/>
    </location>
</feature>
<feature type="region of interest" description="Disordered" evidence="1">
    <location>
        <begin position="1"/>
        <end position="43"/>
    </location>
</feature>
<evidence type="ECO:0000313" key="2">
    <source>
        <dbReference type="EMBL" id="PYI20362.1"/>
    </source>
</evidence>
<name>A0A2V5HD94_ASPV1</name>
<gene>
    <name evidence="2" type="ORF">BO99DRAFT_113752</name>
</gene>
<accession>A0A2V5HD94</accession>
<organism evidence="2 3">
    <name type="scientific">Aspergillus violaceofuscus (strain CBS 115571)</name>
    <dbReference type="NCBI Taxonomy" id="1450538"/>
    <lineage>
        <taxon>Eukaryota</taxon>
        <taxon>Fungi</taxon>
        <taxon>Dikarya</taxon>
        <taxon>Ascomycota</taxon>
        <taxon>Pezizomycotina</taxon>
        <taxon>Eurotiomycetes</taxon>
        <taxon>Eurotiomycetidae</taxon>
        <taxon>Eurotiales</taxon>
        <taxon>Aspergillaceae</taxon>
        <taxon>Aspergillus</taxon>
    </lineage>
</organism>
<reference evidence="2 3" key="1">
    <citation type="submission" date="2018-02" db="EMBL/GenBank/DDBJ databases">
        <title>The genomes of Aspergillus section Nigri reveals drivers in fungal speciation.</title>
        <authorList>
            <consortium name="DOE Joint Genome Institute"/>
            <person name="Vesth T.C."/>
            <person name="Nybo J."/>
            <person name="Theobald S."/>
            <person name="Brandl J."/>
            <person name="Frisvad J.C."/>
            <person name="Nielsen K.F."/>
            <person name="Lyhne E.K."/>
            <person name="Kogle M.E."/>
            <person name="Kuo A."/>
            <person name="Riley R."/>
            <person name="Clum A."/>
            <person name="Nolan M."/>
            <person name="Lipzen A."/>
            <person name="Salamov A."/>
            <person name="Henrissat B."/>
            <person name="Wiebenga A."/>
            <person name="De vries R.P."/>
            <person name="Grigoriev I.V."/>
            <person name="Mortensen U.H."/>
            <person name="Andersen M.R."/>
            <person name="Baker S.E."/>
        </authorList>
    </citation>
    <scope>NUCLEOTIDE SEQUENCE [LARGE SCALE GENOMIC DNA]</scope>
    <source>
        <strain evidence="2 3">CBS 115571</strain>
    </source>
</reference>
<keyword evidence="3" id="KW-1185">Reference proteome</keyword>
<evidence type="ECO:0000313" key="3">
    <source>
        <dbReference type="Proteomes" id="UP000249829"/>
    </source>
</evidence>
<sequence>MPRGDFATGKPRPFRGTESNNECNSANTAWTPEASPDAPPPTRRRFYGAGLRARLAGTGTALGTCFLHLGFICFFDTITSQVFAYTHTHSLSLSQR</sequence>
<dbReference type="EMBL" id="KZ825126">
    <property type="protein sequence ID" value="PYI20362.1"/>
    <property type="molecule type" value="Genomic_DNA"/>
</dbReference>
<proteinExistence type="predicted"/>
<dbReference type="AlphaFoldDB" id="A0A2V5HD94"/>
<protein>
    <submittedName>
        <fullName evidence="2">Uncharacterized protein</fullName>
    </submittedName>
</protein>
<evidence type="ECO:0000256" key="1">
    <source>
        <dbReference type="SAM" id="MobiDB-lite"/>
    </source>
</evidence>